<dbReference type="GO" id="GO:0016740">
    <property type="term" value="F:transferase activity"/>
    <property type="evidence" value="ECO:0007669"/>
    <property type="project" value="UniProtKB-KW"/>
</dbReference>
<evidence type="ECO:0000313" key="2">
    <source>
        <dbReference type="EMBL" id="MCB5618766.1"/>
    </source>
</evidence>
<dbReference type="PANTHER" id="PTHR36836">
    <property type="entry name" value="COLANIC ACID BIOSYNTHESIS PROTEIN WCAK"/>
    <property type="match status" value="1"/>
</dbReference>
<protein>
    <submittedName>
        <fullName evidence="3">Polysaccharide pyruvyl transferase family protein</fullName>
    </submittedName>
</protein>
<dbReference type="EMBL" id="QRIA01000003">
    <property type="protein sequence ID" value="RHG21438.1"/>
    <property type="molecule type" value="Genomic_DNA"/>
</dbReference>
<sequence>MHSKTFLITGGNFTNKGAQSMLIITVSEIRKRFPDSDVWVLPVDDYKLYDQKNLKFKVMRNHQDLFLTKPGILNKLYLIAKNAARFVLRKDYVFSDLLKYQKVITNTDCIIDISGFCLSSQFSIEYNMMLINTIGEGIKYNIPVLVMPQSFGPFEYDTKKEEMIKFIGDSLQYPYAVFAREREGYEYVKRICPSSNLILSSDLVLQNKGVNLKDVFKEVPRISEIEIVGEKRVALIPNSMNKTQGRQNEILLLYRLIVNELLKRKKEVYILYHSSTDKKYCEEIIEGINDSHLHFTDQDFNCYEYDQIVKNFDYIIASRYHSIVHAYRNKVPCLILGWATKYKELASLFNQDDLVIDTRKNMLDKDLILKLDDLDCNYLEYQKALSRKLPDIQKDNCFNILNDLFEVRG</sequence>
<gene>
    <name evidence="3" type="ORF">DW270_03650</name>
    <name evidence="2" type="ORF">LIQ08_06265</name>
</gene>
<dbReference type="RefSeq" id="WP_118262789.1">
    <property type="nucleotide sequence ID" value="NZ_JAAIQY010000008.1"/>
</dbReference>
<evidence type="ECO:0000259" key="1">
    <source>
        <dbReference type="Pfam" id="PF04230"/>
    </source>
</evidence>
<accession>A0A414SNC1</accession>
<proteinExistence type="predicted"/>
<dbReference type="EMBL" id="JAJBOM010000006">
    <property type="protein sequence ID" value="MCB5618766.1"/>
    <property type="molecule type" value="Genomic_DNA"/>
</dbReference>
<name>A0A414SNC1_MEDGN</name>
<evidence type="ECO:0000313" key="4">
    <source>
        <dbReference type="Proteomes" id="UP000285697"/>
    </source>
</evidence>
<reference evidence="3 4" key="1">
    <citation type="submission" date="2018-08" db="EMBL/GenBank/DDBJ databases">
        <title>A genome reference for cultivated species of the human gut microbiota.</title>
        <authorList>
            <person name="Zou Y."/>
            <person name="Xue W."/>
            <person name="Luo G."/>
        </authorList>
    </citation>
    <scope>NUCLEOTIDE SEQUENCE [LARGE SCALE GENOMIC DNA]</scope>
    <source>
        <strain evidence="3 4">AM22-7AC</strain>
    </source>
</reference>
<dbReference type="Proteomes" id="UP001297370">
    <property type="component" value="Unassembled WGS sequence"/>
</dbReference>
<dbReference type="AlphaFoldDB" id="A0A414SNC1"/>
<organism evidence="3 4">
    <name type="scientific">Mediterraneibacter gnavus</name>
    <name type="common">Ruminococcus gnavus</name>
    <dbReference type="NCBI Taxonomy" id="33038"/>
    <lineage>
        <taxon>Bacteria</taxon>
        <taxon>Bacillati</taxon>
        <taxon>Bacillota</taxon>
        <taxon>Clostridia</taxon>
        <taxon>Lachnospirales</taxon>
        <taxon>Lachnospiraceae</taxon>
        <taxon>Mediterraneibacter</taxon>
    </lineage>
</organism>
<keyword evidence="3" id="KW-0808">Transferase</keyword>
<comment type="caution">
    <text evidence="3">The sequence shown here is derived from an EMBL/GenBank/DDBJ whole genome shotgun (WGS) entry which is preliminary data.</text>
</comment>
<dbReference type="Pfam" id="PF04230">
    <property type="entry name" value="PS_pyruv_trans"/>
    <property type="match status" value="1"/>
</dbReference>
<reference evidence="2" key="2">
    <citation type="submission" date="2021-10" db="EMBL/GenBank/DDBJ databases">
        <title>Collection of gut derived symbiotic bacterial strains cultured from healthy donors.</title>
        <authorList>
            <person name="Lin H."/>
            <person name="Littmann E."/>
            <person name="Claire K."/>
            <person name="Pamer E."/>
        </authorList>
    </citation>
    <scope>NUCLEOTIDE SEQUENCE</scope>
    <source>
        <strain evidence="2">MSK.23.18</strain>
    </source>
</reference>
<dbReference type="PANTHER" id="PTHR36836:SF1">
    <property type="entry name" value="COLANIC ACID BIOSYNTHESIS PROTEIN WCAK"/>
    <property type="match status" value="1"/>
</dbReference>
<evidence type="ECO:0000313" key="3">
    <source>
        <dbReference type="EMBL" id="RHG21438.1"/>
    </source>
</evidence>
<feature type="domain" description="Polysaccharide pyruvyl transferase" evidence="1">
    <location>
        <begin position="15"/>
        <end position="338"/>
    </location>
</feature>
<dbReference type="InterPro" id="IPR007345">
    <property type="entry name" value="Polysacch_pyruvyl_Trfase"/>
</dbReference>
<dbReference type="Proteomes" id="UP000285697">
    <property type="component" value="Unassembled WGS sequence"/>
</dbReference>